<evidence type="ECO:0000256" key="1">
    <source>
        <dbReference type="SAM" id="Phobius"/>
    </source>
</evidence>
<reference evidence="2 3" key="1">
    <citation type="journal article" date="2014" name="Am. J. Bot.">
        <title>Genome assembly and annotation for red clover (Trifolium pratense; Fabaceae).</title>
        <authorList>
            <person name="Istvanek J."/>
            <person name="Jaros M."/>
            <person name="Krenek A."/>
            <person name="Repkova J."/>
        </authorList>
    </citation>
    <scope>NUCLEOTIDE SEQUENCE [LARGE SCALE GENOMIC DNA]</scope>
    <source>
        <strain evidence="3">cv. Tatra</strain>
        <tissue evidence="2">Young leaves</tissue>
    </source>
</reference>
<keyword evidence="1" id="KW-0812">Transmembrane</keyword>
<name>A0A2K3LY36_TRIPR</name>
<organism evidence="2 3">
    <name type="scientific">Trifolium pratense</name>
    <name type="common">Red clover</name>
    <dbReference type="NCBI Taxonomy" id="57577"/>
    <lineage>
        <taxon>Eukaryota</taxon>
        <taxon>Viridiplantae</taxon>
        <taxon>Streptophyta</taxon>
        <taxon>Embryophyta</taxon>
        <taxon>Tracheophyta</taxon>
        <taxon>Spermatophyta</taxon>
        <taxon>Magnoliopsida</taxon>
        <taxon>eudicotyledons</taxon>
        <taxon>Gunneridae</taxon>
        <taxon>Pentapetalae</taxon>
        <taxon>rosids</taxon>
        <taxon>fabids</taxon>
        <taxon>Fabales</taxon>
        <taxon>Fabaceae</taxon>
        <taxon>Papilionoideae</taxon>
        <taxon>50 kb inversion clade</taxon>
        <taxon>NPAAA clade</taxon>
        <taxon>Hologalegina</taxon>
        <taxon>IRL clade</taxon>
        <taxon>Trifolieae</taxon>
        <taxon>Trifolium</taxon>
    </lineage>
</organism>
<dbReference type="EMBL" id="ASHM01044140">
    <property type="protein sequence ID" value="PNX83450.1"/>
    <property type="molecule type" value="Genomic_DNA"/>
</dbReference>
<accession>A0A2K3LY36</accession>
<protein>
    <submittedName>
        <fullName evidence="2">Uncharacterized protein</fullName>
    </submittedName>
</protein>
<evidence type="ECO:0000313" key="2">
    <source>
        <dbReference type="EMBL" id="PNX83450.1"/>
    </source>
</evidence>
<evidence type="ECO:0000313" key="3">
    <source>
        <dbReference type="Proteomes" id="UP000236291"/>
    </source>
</evidence>
<feature type="non-terminal residue" evidence="2">
    <location>
        <position position="1"/>
    </location>
</feature>
<dbReference type="AlphaFoldDB" id="A0A2K3LY36"/>
<reference evidence="2 3" key="2">
    <citation type="journal article" date="2017" name="Front. Plant Sci.">
        <title>Gene Classification and Mining of Molecular Markers Useful in Red Clover (Trifolium pratense) Breeding.</title>
        <authorList>
            <person name="Istvanek J."/>
            <person name="Dluhosova J."/>
            <person name="Dluhos P."/>
            <person name="Patkova L."/>
            <person name="Nedelnik J."/>
            <person name="Repkova J."/>
        </authorList>
    </citation>
    <scope>NUCLEOTIDE SEQUENCE [LARGE SCALE GENOMIC DNA]</scope>
    <source>
        <strain evidence="3">cv. Tatra</strain>
        <tissue evidence="2">Young leaves</tissue>
    </source>
</reference>
<feature type="transmembrane region" description="Helical" evidence="1">
    <location>
        <begin position="85"/>
        <end position="105"/>
    </location>
</feature>
<gene>
    <name evidence="2" type="ORF">L195_g039493</name>
</gene>
<keyword evidence="1" id="KW-1133">Transmembrane helix</keyword>
<proteinExistence type="predicted"/>
<dbReference type="Proteomes" id="UP000236291">
    <property type="component" value="Unassembled WGS sequence"/>
</dbReference>
<comment type="caution">
    <text evidence="2">The sequence shown here is derived from an EMBL/GenBank/DDBJ whole genome shotgun (WGS) entry which is preliminary data.</text>
</comment>
<sequence length="107" mass="12311">VDSLDAKVLDVIQRLWRTDIPSKIKIFGWRKLRTAHIFSFRADSVRKYGAMFSFGFDILFNRFGDLFKAKDNGRDASSLLEDIKLFLGFGFLVVMAVMLVFHFLVGV</sequence>
<keyword evidence="1" id="KW-0472">Membrane</keyword>